<keyword evidence="2" id="KW-1185">Reference proteome</keyword>
<gene>
    <name evidence="1" type="ORF">V5O48_011968</name>
</gene>
<reference evidence="1 2" key="1">
    <citation type="submission" date="2024-02" db="EMBL/GenBank/DDBJ databases">
        <title>A draft genome for the cacao thread blight pathogen Marasmius crinis-equi.</title>
        <authorList>
            <person name="Cohen S.P."/>
            <person name="Baruah I.K."/>
            <person name="Amoako-Attah I."/>
            <person name="Bukari Y."/>
            <person name="Meinhardt L.W."/>
            <person name="Bailey B.A."/>
        </authorList>
    </citation>
    <scope>NUCLEOTIDE SEQUENCE [LARGE SCALE GENOMIC DNA]</scope>
    <source>
        <strain evidence="1 2">GH-76</strain>
    </source>
</reference>
<organism evidence="1 2">
    <name type="scientific">Marasmius crinis-equi</name>
    <dbReference type="NCBI Taxonomy" id="585013"/>
    <lineage>
        <taxon>Eukaryota</taxon>
        <taxon>Fungi</taxon>
        <taxon>Dikarya</taxon>
        <taxon>Basidiomycota</taxon>
        <taxon>Agaricomycotina</taxon>
        <taxon>Agaricomycetes</taxon>
        <taxon>Agaricomycetidae</taxon>
        <taxon>Agaricales</taxon>
        <taxon>Marasmiineae</taxon>
        <taxon>Marasmiaceae</taxon>
        <taxon>Marasmius</taxon>
    </lineage>
</organism>
<protein>
    <submittedName>
        <fullName evidence="1">Uncharacterized protein</fullName>
    </submittedName>
</protein>
<comment type="caution">
    <text evidence="1">The sequence shown here is derived from an EMBL/GenBank/DDBJ whole genome shotgun (WGS) entry which is preliminary data.</text>
</comment>
<name>A0ABR3F494_9AGAR</name>
<dbReference type="EMBL" id="JBAHYK010001012">
    <property type="protein sequence ID" value="KAL0570000.1"/>
    <property type="molecule type" value="Genomic_DNA"/>
</dbReference>
<proteinExistence type="predicted"/>
<feature type="non-terminal residue" evidence="1">
    <location>
        <position position="1"/>
    </location>
</feature>
<evidence type="ECO:0000313" key="2">
    <source>
        <dbReference type="Proteomes" id="UP001465976"/>
    </source>
</evidence>
<evidence type="ECO:0000313" key="1">
    <source>
        <dbReference type="EMBL" id="KAL0570000.1"/>
    </source>
</evidence>
<accession>A0ABR3F494</accession>
<dbReference type="Proteomes" id="UP001465976">
    <property type="component" value="Unassembled WGS sequence"/>
</dbReference>
<sequence length="74" mass="7747">IAGAIEEASGVLGVSGTSDLELHDNNDGTLTFSSATQANGFTTEELKDFLENDLPGMTVDGNPRDFLINAVTCE</sequence>